<comment type="cofactor">
    <cofactor evidence="1">
        <name>FMN</name>
        <dbReference type="ChEBI" id="CHEBI:58210"/>
    </cofactor>
</comment>
<evidence type="ECO:0000259" key="4">
    <source>
        <dbReference type="Pfam" id="PF00724"/>
    </source>
</evidence>
<evidence type="ECO:0000256" key="2">
    <source>
        <dbReference type="ARBA" id="ARBA00005979"/>
    </source>
</evidence>
<evidence type="ECO:0000313" key="6">
    <source>
        <dbReference type="Proteomes" id="UP000031623"/>
    </source>
</evidence>
<dbReference type="GO" id="GO:0010181">
    <property type="term" value="F:FMN binding"/>
    <property type="evidence" value="ECO:0007669"/>
    <property type="project" value="InterPro"/>
</dbReference>
<dbReference type="PANTHER" id="PTHR22893:SF91">
    <property type="entry name" value="NADPH DEHYDROGENASE 2-RELATED"/>
    <property type="match status" value="1"/>
</dbReference>
<dbReference type="InterPro" id="IPR001155">
    <property type="entry name" value="OxRdtase_FMN_N"/>
</dbReference>
<dbReference type="InterPro" id="IPR013785">
    <property type="entry name" value="Aldolase_TIM"/>
</dbReference>
<protein>
    <submittedName>
        <fullName evidence="5">NADH:flavin oxidoreductase</fullName>
    </submittedName>
</protein>
<organism evidence="5 6">
    <name type="scientific">Thioploca ingrica</name>
    <dbReference type="NCBI Taxonomy" id="40754"/>
    <lineage>
        <taxon>Bacteria</taxon>
        <taxon>Pseudomonadati</taxon>
        <taxon>Pseudomonadota</taxon>
        <taxon>Gammaproteobacteria</taxon>
        <taxon>Thiotrichales</taxon>
        <taxon>Thiotrichaceae</taxon>
        <taxon>Thioploca</taxon>
    </lineage>
</organism>
<evidence type="ECO:0000256" key="1">
    <source>
        <dbReference type="ARBA" id="ARBA00001917"/>
    </source>
</evidence>
<keyword evidence="6" id="KW-1185">Reference proteome</keyword>
<evidence type="ECO:0000256" key="3">
    <source>
        <dbReference type="ARBA" id="ARBA00023002"/>
    </source>
</evidence>
<comment type="similarity">
    <text evidence="2">Belongs to the NADH:flavin oxidoreductase/NADH oxidase family.</text>
</comment>
<reference evidence="5 6" key="1">
    <citation type="journal article" date="2014" name="ISME J.">
        <title>Ecophysiology of Thioploca ingrica as revealed by the complete genome sequence supplemented with proteomic evidence.</title>
        <authorList>
            <person name="Kojima H."/>
            <person name="Ogura Y."/>
            <person name="Yamamoto N."/>
            <person name="Togashi T."/>
            <person name="Mori H."/>
            <person name="Watanabe T."/>
            <person name="Nemoto F."/>
            <person name="Kurokawa K."/>
            <person name="Hayashi T."/>
            <person name="Fukui M."/>
        </authorList>
    </citation>
    <scope>NUCLEOTIDE SEQUENCE [LARGE SCALE GENOMIC DNA]</scope>
</reference>
<accession>A0A090AIW2</accession>
<dbReference type="GO" id="GO:0016628">
    <property type="term" value="F:oxidoreductase activity, acting on the CH-CH group of donors, NAD or NADP as acceptor"/>
    <property type="evidence" value="ECO:0007669"/>
    <property type="project" value="UniProtKB-ARBA"/>
</dbReference>
<name>A0A090AIW2_9GAMM</name>
<dbReference type="OrthoDB" id="8523426at2"/>
<keyword evidence="3" id="KW-0560">Oxidoreductase</keyword>
<proteinExistence type="inferred from homology"/>
<dbReference type="SUPFAM" id="SSF51395">
    <property type="entry name" value="FMN-linked oxidoreductases"/>
    <property type="match status" value="1"/>
</dbReference>
<dbReference type="PANTHER" id="PTHR22893">
    <property type="entry name" value="NADH OXIDOREDUCTASE-RELATED"/>
    <property type="match status" value="1"/>
</dbReference>
<dbReference type="HOGENOM" id="CLU_012153_0_0_6"/>
<dbReference type="CDD" id="cd02933">
    <property type="entry name" value="OYE_like_FMN"/>
    <property type="match status" value="1"/>
</dbReference>
<dbReference type="KEGG" id="tig:THII_3022"/>
<gene>
    <name evidence="5" type="ORF">THII_3022</name>
</gene>
<dbReference type="STRING" id="40754.THII_3022"/>
<dbReference type="FunFam" id="3.20.20.70:FF:000059">
    <property type="entry name" value="N-ethylmaleimide reductase, FMN-linked"/>
    <property type="match status" value="1"/>
</dbReference>
<evidence type="ECO:0000313" key="5">
    <source>
        <dbReference type="EMBL" id="BAP57319.1"/>
    </source>
</evidence>
<dbReference type="InterPro" id="IPR045247">
    <property type="entry name" value="Oye-like"/>
</dbReference>
<dbReference type="Pfam" id="PF00724">
    <property type="entry name" value="Oxidored_FMN"/>
    <property type="match status" value="1"/>
</dbReference>
<dbReference type="Gene3D" id="3.20.20.70">
    <property type="entry name" value="Aldolase class I"/>
    <property type="match status" value="1"/>
</dbReference>
<dbReference type="EMBL" id="AP014633">
    <property type="protein sequence ID" value="BAP57319.1"/>
    <property type="molecule type" value="Genomic_DNA"/>
</dbReference>
<feature type="domain" description="NADH:flavin oxidoreductase/NADH oxidase N-terminal" evidence="4">
    <location>
        <begin position="7"/>
        <end position="337"/>
    </location>
</feature>
<dbReference type="Proteomes" id="UP000031623">
    <property type="component" value="Chromosome"/>
</dbReference>
<dbReference type="GO" id="GO:0005829">
    <property type="term" value="C:cytosol"/>
    <property type="evidence" value="ECO:0007669"/>
    <property type="project" value="UniProtKB-ARBA"/>
</dbReference>
<dbReference type="AlphaFoldDB" id="A0A090AIW2"/>
<sequence length="364" mass="39823">MTTIQPLLTPVQLGAYQLPNRIVMAPLTRTRAQNEHQAPTELQAQYYAQRASAGLIISEGSPISKQGQGYLGTPGIYSAEQIAGWQQVTEAVHAKGGRIFIQLWHCGRISHPFFQNGQAPVAPSAMPVNADVFTNQGFEKATPPRALEIHEIKAIVQDFKQAAENAKVAGFDGVELHGANGYLIDQFLQDSSNKRHDEYGGTVANRSRFLLEVLEAIISVWGHDKVGVRFSPSGLSNFDAVDSNSAATFGYVIEQLNPYRLAFLELLESLLPIADKPNMVKLVTQHFRQIYQGTLITNGGYTQTTGNQAIQAGMADLVSFGRLFIANPDLPQRFALDAPLNTPDERTFYGSGPQGYTDYPSLSV</sequence>